<keyword evidence="4" id="KW-1185">Reference proteome</keyword>
<dbReference type="AlphaFoldDB" id="A0A4D7APY6"/>
<dbReference type="OrthoDB" id="9808689at2"/>
<evidence type="ECO:0000313" key="4">
    <source>
        <dbReference type="Proteomes" id="UP000298781"/>
    </source>
</evidence>
<name>A0A4D7APY6_9HYPH</name>
<dbReference type="Proteomes" id="UP000298781">
    <property type="component" value="Chromosome"/>
</dbReference>
<gene>
    <name evidence="3" type="ORF">E8M01_01600</name>
</gene>
<protein>
    <submittedName>
        <fullName evidence="3">MCE family protein</fullName>
    </submittedName>
</protein>
<feature type="domain" description="Mce/MlaD" evidence="2">
    <location>
        <begin position="46"/>
        <end position="115"/>
    </location>
</feature>
<reference evidence="3 4" key="1">
    <citation type="submission" date="2019-04" db="EMBL/GenBank/DDBJ databases">
        <title>Phreatobacter aquaticus sp. nov.</title>
        <authorList>
            <person name="Choi A."/>
        </authorList>
    </citation>
    <scope>NUCLEOTIDE SEQUENCE [LARGE SCALE GENOMIC DNA]</scope>
    <source>
        <strain evidence="3 4">KCTC 52518</strain>
    </source>
</reference>
<sequence length="418" mass="44841">METKANTTLIGAFTLVVLVIFGLFLWWFLRAGDSTNRVQYQVIFSGPVAGLNRGANVFFNGIRVGEVRTIRVDPADPRQVIGTIAVAADTPIRSNTRVSLDVAMLSGVAALSLTGGSADAPPLAPPAEGQLPVLRADPSAIQDLLQGARQIMTNADNLVRRLDDTIAAGQGGFDRSLRNVERFTQALGDNADNVGALLKDSGDAARQIAALTKRLDAVTSQIEVMLQGIEPGRVGAILRNVDELTRGLAGQTDSFAELIRDARTAAGAMSRTLTALDGDRINRALANIDRFTQTLGDNSANVDQIAKNAAEVSAKLNGMADRVDALLRGFEGNGTSNMFAEFTNTAKAVRTLAERLDSRTAQLTTSISGFTDRTIRDIQSLSADGRRTLSELERTLRSLERNPQRFIFGGSGVPEYRR</sequence>
<proteinExistence type="predicted"/>
<dbReference type="Gene3D" id="1.10.287.950">
    <property type="entry name" value="Methyl-accepting chemotaxis protein"/>
    <property type="match status" value="1"/>
</dbReference>
<dbReference type="KEGG" id="pstg:E8M01_01600"/>
<keyword evidence="1" id="KW-0472">Membrane</keyword>
<dbReference type="SUPFAM" id="SSF58104">
    <property type="entry name" value="Methyl-accepting chemotaxis protein (MCP) signaling domain"/>
    <property type="match status" value="1"/>
</dbReference>
<evidence type="ECO:0000259" key="2">
    <source>
        <dbReference type="Pfam" id="PF02470"/>
    </source>
</evidence>
<keyword evidence="1" id="KW-1133">Transmembrane helix</keyword>
<dbReference type="PANTHER" id="PTHR36698:SF2">
    <property type="entry name" value="MCE_MLAD DOMAIN-CONTAINING PROTEIN"/>
    <property type="match status" value="1"/>
</dbReference>
<keyword evidence="1" id="KW-0812">Transmembrane</keyword>
<accession>A0A4D7APY6</accession>
<dbReference type="RefSeq" id="WP_136958512.1">
    <property type="nucleotide sequence ID" value="NZ_CP039690.1"/>
</dbReference>
<evidence type="ECO:0000313" key="3">
    <source>
        <dbReference type="EMBL" id="QCI63049.1"/>
    </source>
</evidence>
<dbReference type="Pfam" id="PF02470">
    <property type="entry name" value="MlaD"/>
    <property type="match status" value="1"/>
</dbReference>
<dbReference type="PANTHER" id="PTHR36698">
    <property type="entry name" value="BLL5892 PROTEIN"/>
    <property type="match status" value="1"/>
</dbReference>
<dbReference type="EMBL" id="CP039690">
    <property type="protein sequence ID" value="QCI63049.1"/>
    <property type="molecule type" value="Genomic_DNA"/>
</dbReference>
<evidence type="ECO:0000256" key="1">
    <source>
        <dbReference type="SAM" id="Phobius"/>
    </source>
</evidence>
<feature type="transmembrane region" description="Helical" evidence="1">
    <location>
        <begin position="7"/>
        <end position="29"/>
    </location>
</feature>
<dbReference type="InterPro" id="IPR003399">
    <property type="entry name" value="Mce/MlaD"/>
</dbReference>
<organism evidence="3 4">
    <name type="scientific">Phreatobacter stygius</name>
    <dbReference type="NCBI Taxonomy" id="1940610"/>
    <lineage>
        <taxon>Bacteria</taxon>
        <taxon>Pseudomonadati</taxon>
        <taxon>Pseudomonadota</taxon>
        <taxon>Alphaproteobacteria</taxon>
        <taxon>Hyphomicrobiales</taxon>
        <taxon>Phreatobacteraceae</taxon>
        <taxon>Phreatobacter</taxon>
    </lineage>
</organism>